<dbReference type="GO" id="GO:0005886">
    <property type="term" value="C:plasma membrane"/>
    <property type="evidence" value="ECO:0007669"/>
    <property type="project" value="TreeGrafter"/>
</dbReference>
<name>A0A0N7ZBX8_SCYOL</name>
<dbReference type="GO" id="GO:0005783">
    <property type="term" value="C:endoplasmic reticulum"/>
    <property type="evidence" value="ECO:0007669"/>
    <property type="project" value="TreeGrafter"/>
</dbReference>
<proteinExistence type="inferred from homology"/>
<reference evidence="9" key="1">
    <citation type="submission" date="2015-09" db="EMBL/GenBank/DDBJ databases">
        <title>Scylla olivacea transcriptome.</title>
        <authorList>
            <person name="Ikhwanuddin M."/>
        </authorList>
    </citation>
    <scope>NUCLEOTIDE SEQUENCE</scope>
</reference>
<evidence type="ECO:0000256" key="6">
    <source>
        <dbReference type="ARBA" id="ARBA00024484"/>
    </source>
</evidence>
<comment type="similarity">
    <text evidence="1">Belongs to the ATP-dependent AMP-binding enzyme family.</text>
</comment>
<dbReference type="EC" id="6.2.1.3" evidence="7"/>
<keyword evidence="3" id="KW-0547">Nucleotide-binding</keyword>
<keyword evidence="4" id="KW-0443">Lipid metabolism</keyword>
<accession>A0A0N7ZBX8</accession>
<keyword evidence="5" id="KW-0067">ATP-binding</keyword>
<evidence type="ECO:0000259" key="8">
    <source>
        <dbReference type="Pfam" id="PF00501"/>
    </source>
</evidence>
<evidence type="ECO:0000256" key="2">
    <source>
        <dbReference type="ARBA" id="ARBA00022598"/>
    </source>
</evidence>
<dbReference type="GO" id="GO:0035336">
    <property type="term" value="P:long-chain fatty-acyl-CoA metabolic process"/>
    <property type="evidence" value="ECO:0007669"/>
    <property type="project" value="TreeGrafter"/>
</dbReference>
<evidence type="ECO:0000256" key="7">
    <source>
        <dbReference type="ARBA" id="ARBA00026121"/>
    </source>
</evidence>
<organism evidence="9">
    <name type="scientific">Scylla olivacea</name>
    <name type="common">Orange mud crab</name>
    <name type="synonym">Cancer olivacea</name>
    <dbReference type="NCBI Taxonomy" id="85551"/>
    <lineage>
        <taxon>Eukaryota</taxon>
        <taxon>Metazoa</taxon>
        <taxon>Ecdysozoa</taxon>
        <taxon>Arthropoda</taxon>
        <taxon>Crustacea</taxon>
        <taxon>Multicrustacea</taxon>
        <taxon>Malacostraca</taxon>
        <taxon>Eumalacostraca</taxon>
        <taxon>Eucarida</taxon>
        <taxon>Decapoda</taxon>
        <taxon>Pleocyemata</taxon>
        <taxon>Brachyura</taxon>
        <taxon>Eubrachyura</taxon>
        <taxon>Portunoidea</taxon>
        <taxon>Portunidae</taxon>
        <taxon>Portuninae</taxon>
        <taxon>Scylla</taxon>
    </lineage>
</organism>
<evidence type="ECO:0000256" key="1">
    <source>
        <dbReference type="ARBA" id="ARBA00006432"/>
    </source>
</evidence>
<keyword evidence="2" id="KW-0436">Ligase</keyword>
<dbReference type="PANTHER" id="PTHR43272:SF83">
    <property type="entry name" value="ACYL-COA SYNTHETASE LONG-CHAIN, ISOFORM J"/>
    <property type="match status" value="1"/>
</dbReference>
<dbReference type="GO" id="GO:0030182">
    <property type="term" value="P:neuron differentiation"/>
    <property type="evidence" value="ECO:0007669"/>
    <property type="project" value="TreeGrafter"/>
</dbReference>
<feature type="domain" description="AMP-dependent synthetase/ligase" evidence="8">
    <location>
        <begin position="90"/>
        <end position="500"/>
    </location>
</feature>
<comment type="catalytic activity">
    <reaction evidence="6">
        <text>a long-chain fatty acid + ATP + CoA = a long-chain fatty acyl-CoA + AMP + diphosphate</text>
        <dbReference type="Rhea" id="RHEA:15421"/>
        <dbReference type="ChEBI" id="CHEBI:30616"/>
        <dbReference type="ChEBI" id="CHEBI:33019"/>
        <dbReference type="ChEBI" id="CHEBI:57287"/>
        <dbReference type="ChEBI" id="CHEBI:57560"/>
        <dbReference type="ChEBI" id="CHEBI:83139"/>
        <dbReference type="ChEBI" id="CHEBI:456215"/>
        <dbReference type="EC" id="6.2.1.3"/>
    </reaction>
    <physiologicalReaction direction="left-to-right" evidence="6">
        <dbReference type="Rhea" id="RHEA:15422"/>
    </physiologicalReaction>
</comment>
<dbReference type="InterPro" id="IPR042099">
    <property type="entry name" value="ANL_N_sf"/>
</dbReference>
<evidence type="ECO:0000313" key="9">
    <source>
        <dbReference type="EMBL" id="JAI62888.1"/>
    </source>
</evidence>
<dbReference type="Pfam" id="PF00501">
    <property type="entry name" value="AMP-binding"/>
    <property type="match status" value="1"/>
</dbReference>
<evidence type="ECO:0000256" key="3">
    <source>
        <dbReference type="ARBA" id="ARBA00022741"/>
    </source>
</evidence>
<dbReference type="Gene3D" id="3.40.50.12780">
    <property type="entry name" value="N-terminal domain of ligase-like"/>
    <property type="match status" value="1"/>
</dbReference>
<dbReference type="Gene3D" id="3.30.300.30">
    <property type="match status" value="1"/>
</dbReference>
<dbReference type="GO" id="GO:0005811">
    <property type="term" value="C:lipid droplet"/>
    <property type="evidence" value="ECO:0007669"/>
    <property type="project" value="TreeGrafter"/>
</dbReference>
<dbReference type="PANTHER" id="PTHR43272">
    <property type="entry name" value="LONG-CHAIN-FATTY-ACID--COA LIGASE"/>
    <property type="match status" value="1"/>
</dbReference>
<dbReference type="SUPFAM" id="SSF56801">
    <property type="entry name" value="Acetyl-CoA synthetase-like"/>
    <property type="match status" value="1"/>
</dbReference>
<dbReference type="AlphaFoldDB" id="A0A0N7ZBX8"/>
<evidence type="ECO:0000256" key="5">
    <source>
        <dbReference type="ARBA" id="ARBA00022840"/>
    </source>
</evidence>
<dbReference type="InterPro" id="IPR020845">
    <property type="entry name" value="AMP-binding_CS"/>
</dbReference>
<dbReference type="InterPro" id="IPR000873">
    <property type="entry name" value="AMP-dep_synth/lig_dom"/>
</dbReference>
<protein>
    <recommendedName>
        <fullName evidence="7">long-chain-fatty-acid--CoA ligase</fullName>
        <ecNumber evidence="7">6.2.1.3</ecNumber>
    </recommendedName>
</protein>
<sequence>MLYVCRLQAKMGVEQGGVRQEDGSWVKGEGGHKHGFALLEELKSNDSLTVPAILEFAATKHGQAPCMGTRQLLERQRIQENDKKLEKLRLGEYSYLSYKEVLDMTSKFSVGMRNLGLGSGDRVAMFAETRAEWYMAAVGCLRNNSSVVTLYTNLPNESIAESLKETEVHTAITTHDLLPRFFKIAPQCPLLKRIIVIEDQLEGVGSILEAPASIQVVPFKDVLTLEASEEAKPHVAPKPDDVAIIMYTSGSTSLPKGVELSHRNIFSAVTAYFIQADLGLGDTYIAYLPLAHVMELATETALMAMNVTIAYSSPFTLTNNSPKVMKGTLGDARVARPTCMSAVPIILERIIKGVTQVIENQGYIKARIFKEALKFKQRQDGLSFAGKVLDILIFNRVKEELGGQLRMLVVGGAPVSPETHNKIRAMFGCTVQVGYGATETTASICSMDTHDARTGHCGPPNYGVVLTLEDWADGGYLTTDKPNPRGQIVVGGPMVSRGYFRSPEKTREVFFERDNMHWFRTGDIGEMDETGVLRVIDRKVDLIKLSNGEYVSLGSIESKLKTHCLVDSICVCANPGAKNVVAIVVPHPDHIKKIGTKLGHLEDATTAALCEDQAVAEAFVEELKAHGKKQGLGRWDLPAAVFLTPEPWTPESGLVTAALKVKRKPIKTHFKEDLERLYRRLEEQDTLTP</sequence>
<dbReference type="EMBL" id="GDRN01076489">
    <property type="protein sequence ID" value="JAI62888.1"/>
    <property type="molecule type" value="Transcribed_RNA"/>
</dbReference>
<dbReference type="InterPro" id="IPR045851">
    <property type="entry name" value="AMP-bd_C_sf"/>
</dbReference>
<dbReference type="PROSITE" id="PS00455">
    <property type="entry name" value="AMP_BINDING"/>
    <property type="match status" value="1"/>
</dbReference>
<dbReference type="GO" id="GO:0005524">
    <property type="term" value="F:ATP binding"/>
    <property type="evidence" value="ECO:0007669"/>
    <property type="project" value="UniProtKB-KW"/>
</dbReference>
<keyword evidence="4" id="KW-0276">Fatty acid metabolism</keyword>
<dbReference type="GO" id="GO:0090433">
    <property type="term" value="F:palmitoyl-CoA ligase activity"/>
    <property type="evidence" value="ECO:0007669"/>
    <property type="project" value="TreeGrafter"/>
</dbReference>
<evidence type="ECO:0000256" key="4">
    <source>
        <dbReference type="ARBA" id="ARBA00022832"/>
    </source>
</evidence>